<gene>
    <name evidence="1" type="ORF">BW897_28780</name>
</gene>
<organism evidence="1 2">
    <name type="scientific">Bacillus cereus</name>
    <dbReference type="NCBI Taxonomy" id="1396"/>
    <lineage>
        <taxon>Bacteria</taxon>
        <taxon>Bacillati</taxon>
        <taxon>Bacillota</taxon>
        <taxon>Bacilli</taxon>
        <taxon>Bacillales</taxon>
        <taxon>Bacillaceae</taxon>
        <taxon>Bacillus</taxon>
        <taxon>Bacillus cereus group</taxon>
    </lineage>
</organism>
<evidence type="ECO:0000313" key="2">
    <source>
        <dbReference type="Proteomes" id="UP000190906"/>
    </source>
</evidence>
<dbReference type="RefSeq" id="WP_078205598.1">
    <property type="nucleotide sequence ID" value="NZ_MUAJ01000054.1"/>
</dbReference>
<sequence length="72" mass="8030">MEEVKEPRSTLEIGITVDTDEAELRLERLKKATEGCTKSFEELGDAIANLGALIQVPESKDIIELLNKDMIK</sequence>
<evidence type="ECO:0000313" key="1">
    <source>
        <dbReference type="EMBL" id="OOR09230.1"/>
    </source>
</evidence>
<dbReference type="Proteomes" id="UP000190906">
    <property type="component" value="Unassembled WGS sequence"/>
</dbReference>
<protein>
    <recommendedName>
        <fullName evidence="3">Phage protein</fullName>
    </recommendedName>
</protein>
<comment type="caution">
    <text evidence="1">The sequence shown here is derived from an EMBL/GenBank/DDBJ whole genome shotgun (WGS) entry which is preliminary data.</text>
</comment>
<dbReference type="AlphaFoldDB" id="A0A1S9TH39"/>
<reference evidence="1 2" key="1">
    <citation type="submission" date="2017-01" db="EMBL/GenBank/DDBJ databases">
        <title>Bacillus cereus isolates.</title>
        <authorList>
            <person name="Beno S.M."/>
        </authorList>
    </citation>
    <scope>NUCLEOTIDE SEQUENCE [LARGE SCALE GENOMIC DNA]</scope>
    <source>
        <strain evidence="1 2">FSL H8-0485</strain>
    </source>
</reference>
<name>A0A1S9TH39_BACCE</name>
<dbReference type="EMBL" id="MUAJ01000054">
    <property type="protein sequence ID" value="OOR09230.1"/>
    <property type="molecule type" value="Genomic_DNA"/>
</dbReference>
<accession>A0A1S9TH39</accession>
<evidence type="ECO:0008006" key="3">
    <source>
        <dbReference type="Google" id="ProtNLM"/>
    </source>
</evidence>
<proteinExistence type="predicted"/>